<evidence type="ECO:0000256" key="12">
    <source>
        <dbReference type="ARBA" id="ARBA00023242"/>
    </source>
</evidence>
<feature type="compositionally biased region" description="Acidic residues" evidence="17">
    <location>
        <begin position="1"/>
        <end position="12"/>
    </location>
</feature>
<keyword evidence="10" id="KW-0007">Acetylation</keyword>
<dbReference type="PANTHER" id="PTHR23003:SF15">
    <property type="entry name" value="MYELIN EXPRESSION FACTOR 2"/>
    <property type="match status" value="1"/>
</dbReference>
<dbReference type="GO" id="GO:0005737">
    <property type="term" value="C:cytoplasm"/>
    <property type="evidence" value="ECO:0007669"/>
    <property type="project" value="TreeGrafter"/>
</dbReference>
<feature type="domain" description="RRM" evidence="18">
    <location>
        <begin position="192"/>
        <end position="269"/>
    </location>
</feature>
<evidence type="ECO:0000313" key="20">
    <source>
        <dbReference type="Proteomes" id="UP001152803"/>
    </source>
</evidence>
<evidence type="ECO:0000259" key="18">
    <source>
        <dbReference type="PROSITE" id="PS50102"/>
    </source>
</evidence>
<accession>A0A9Q1CXV3</accession>
<keyword evidence="11" id="KW-0508">mRNA splicing</keyword>
<dbReference type="InterPro" id="IPR012677">
    <property type="entry name" value="Nucleotide-bd_a/b_plait_sf"/>
</dbReference>
<reference evidence="19" key="1">
    <citation type="journal article" date="2023" name="Science">
        <title>Genome structures resolve the early diversification of teleost fishes.</title>
        <authorList>
            <person name="Parey E."/>
            <person name="Louis A."/>
            <person name="Montfort J."/>
            <person name="Bouchez O."/>
            <person name="Roques C."/>
            <person name="Iampietro C."/>
            <person name="Lluch J."/>
            <person name="Castinel A."/>
            <person name="Donnadieu C."/>
            <person name="Desvignes T."/>
            <person name="Floi Bucao C."/>
            <person name="Jouanno E."/>
            <person name="Wen M."/>
            <person name="Mejri S."/>
            <person name="Dirks R."/>
            <person name="Jansen H."/>
            <person name="Henkel C."/>
            <person name="Chen W.J."/>
            <person name="Zahm M."/>
            <person name="Cabau C."/>
            <person name="Klopp C."/>
            <person name="Thompson A.W."/>
            <person name="Robinson-Rechavi M."/>
            <person name="Braasch I."/>
            <person name="Lecointre G."/>
            <person name="Bobe J."/>
            <person name="Postlethwait J.H."/>
            <person name="Berthelot C."/>
            <person name="Roest Crollius H."/>
            <person name="Guiguen Y."/>
        </authorList>
    </citation>
    <scope>NUCLEOTIDE SEQUENCE</scope>
    <source>
        <strain evidence="19">Concon-B</strain>
    </source>
</reference>
<dbReference type="InterPro" id="IPR034630">
    <property type="entry name" value="MYEF2_RRM1"/>
</dbReference>
<keyword evidence="5" id="KW-0507">mRNA processing</keyword>
<dbReference type="AlphaFoldDB" id="A0A9Q1CXV3"/>
<keyword evidence="13" id="KW-0687">Ribonucleoprotein</keyword>
<evidence type="ECO:0000256" key="7">
    <source>
        <dbReference type="ARBA" id="ARBA00022737"/>
    </source>
</evidence>
<comment type="subcellular location">
    <subcellularLocation>
        <location evidence="1">Nucleus</location>
    </subcellularLocation>
</comment>
<evidence type="ECO:0000256" key="14">
    <source>
        <dbReference type="ARBA" id="ARBA00064757"/>
    </source>
</evidence>
<keyword evidence="20" id="KW-1185">Reference proteome</keyword>
<dbReference type="SMART" id="SM00360">
    <property type="entry name" value="RRM"/>
    <property type="match status" value="3"/>
</dbReference>
<keyword evidence="9 16" id="KW-0694">RNA-binding</keyword>
<proteinExistence type="predicted"/>
<dbReference type="InterPro" id="IPR035979">
    <property type="entry name" value="RBD_domain_sf"/>
</dbReference>
<feature type="compositionally biased region" description="Basic and acidic residues" evidence="17">
    <location>
        <begin position="24"/>
        <end position="34"/>
    </location>
</feature>
<keyword evidence="6" id="KW-0747">Spliceosome</keyword>
<comment type="caution">
    <text evidence="19">The sequence shown here is derived from an EMBL/GenBank/DDBJ whole genome shotgun (WGS) entry which is preliminary data.</text>
</comment>
<evidence type="ECO:0000256" key="4">
    <source>
        <dbReference type="ARBA" id="ARBA00022553"/>
    </source>
</evidence>
<dbReference type="FunFam" id="3.30.70.330:FF:000548">
    <property type="entry name" value="Myelin expression factor 2"/>
    <property type="match status" value="1"/>
</dbReference>
<comment type="subunit">
    <text evidence="14">Identified in the spliceosome C complex. Interacts with PPIA/CYPA.</text>
</comment>
<evidence type="ECO:0000256" key="2">
    <source>
        <dbReference type="ARBA" id="ARBA00022481"/>
    </source>
</evidence>
<protein>
    <recommendedName>
        <fullName evidence="15">Heterogeneous nuclear ribonucleoprotein M</fullName>
    </recommendedName>
</protein>
<dbReference type="CDD" id="cd12660">
    <property type="entry name" value="RRM2_MYEF2"/>
    <property type="match status" value="1"/>
</dbReference>
<evidence type="ECO:0000256" key="9">
    <source>
        <dbReference type="ARBA" id="ARBA00022884"/>
    </source>
</evidence>
<evidence type="ECO:0000256" key="5">
    <source>
        <dbReference type="ARBA" id="ARBA00022664"/>
    </source>
</evidence>
<dbReference type="GO" id="GO:0003729">
    <property type="term" value="F:mRNA binding"/>
    <property type="evidence" value="ECO:0007669"/>
    <property type="project" value="TreeGrafter"/>
</dbReference>
<feature type="compositionally biased region" description="Basic and acidic residues" evidence="17">
    <location>
        <begin position="48"/>
        <end position="58"/>
    </location>
</feature>
<evidence type="ECO:0000256" key="8">
    <source>
        <dbReference type="ARBA" id="ARBA00022843"/>
    </source>
</evidence>
<evidence type="ECO:0000256" key="16">
    <source>
        <dbReference type="PROSITE-ProRule" id="PRU00176"/>
    </source>
</evidence>
<dbReference type="GO" id="GO:0006397">
    <property type="term" value="P:mRNA processing"/>
    <property type="evidence" value="ECO:0007669"/>
    <property type="project" value="UniProtKB-KW"/>
</dbReference>
<dbReference type="Gene3D" id="3.30.70.330">
    <property type="match status" value="3"/>
</dbReference>
<feature type="domain" description="RRM" evidence="18">
    <location>
        <begin position="62"/>
        <end position="140"/>
    </location>
</feature>
<dbReference type="Proteomes" id="UP001152803">
    <property type="component" value="Unassembled WGS sequence"/>
</dbReference>
<evidence type="ECO:0000256" key="15">
    <source>
        <dbReference type="ARBA" id="ARBA00073303"/>
    </source>
</evidence>
<gene>
    <name evidence="19" type="ORF">COCON_G00217440</name>
</gene>
<name>A0A9Q1CXV3_CONCO</name>
<dbReference type="SUPFAM" id="SSF54928">
    <property type="entry name" value="RNA-binding domain, RBD"/>
    <property type="match status" value="3"/>
</dbReference>
<evidence type="ECO:0000256" key="10">
    <source>
        <dbReference type="ARBA" id="ARBA00022990"/>
    </source>
</evidence>
<dbReference type="GO" id="GO:0005681">
    <property type="term" value="C:spliceosomal complex"/>
    <property type="evidence" value="ECO:0007669"/>
    <property type="project" value="UniProtKB-KW"/>
</dbReference>
<sequence>MADVILESEDKQEETCATTEAENEPEKSELKEKTSVVNKKSNRFQPYSKDKHAADRKSSQRNRVFISNIPYDMKWQAIKDLMREKVGEVTYVELFKDAEGKSRGCGVVEFRDEEFVKKAIELMNKHDLNGRPLNIKEDPDGEHARRMLQRSGGMYPGGRGQDGGMNIPPSIANNPNIPHEILSSLQAGRLGTTVFVANLDFKVGWRKLKEVFSMAGTVKRSDIKADKDGKSRGMGTVTFDQALEAVQAISMFNGQMLFDRPMHVKMDDKSIPMDDFRPVEKAPQLPRGLSGIGMGLGPGGQPINANRVGGGGSMGNMGPGGMDGSGFGGMGGMGRMGGMGGGGFGMDGLGNMGGFGGRDMASMGRMGGNGMDDFRGNSGAGMGAMSLGAGMGGGNMADMFRSGMSDFGRNDMAMNRGFGDSFGGMGGMGGFGMGNAGMGPNGSGLGAGMGNMGLGSRFDRMGGAMDMSRGFGGFGGGMSDRAAAVKAGCQIFVRNLSYDLTWQKLKENFSHCGQVMFAEIKMENGKSKGCGTVRFDTPESAEQACRLMNGTKINGREVDSSQDRTGLFPMMPSSYRMDSVANSRYRTRLDTPSFQSSLQPFSPVLFTSTGEDVSTNTVFMNQGSPRHSMSNTLDPTMLDMAMFALPAGKRECAYQNACCASHDRCHLKWKDGCILLIPSLATITLATVSGILVPAAKSVRPITVSGTPRVKAEIHSADIRNVSIKQRFQNLLRQSGTVRRYGDPLQTEKELQLELQRSDKSPVQAEGEVRVARVVLEDAAVGPRALVRQQAALLVPADQGLVLAALLHGLGQTAAARAELAHHVAVDAEVEAQHDDVHPVHQQQARRVVPGCRRTAVNAVVGTQAKQPPLVVCAALNRQPVYCCPRSVVFGLIPRTEAVKVARQSTIVSNGMSENAEAVCISDHSSLTLLSASPGAARLCFEVGPLRHKGAGVRRENVWSEIISPPVWRIDLFGPEPGQEESPFVPGCLLTAPGRAPALPLSTGGPGCTYPLSKLPLVPPQLVLYWDKKHLYLEK</sequence>
<evidence type="ECO:0000256" key="13">
    <source>
        <dbReference type="ARBA" id="ARBA00023274"/>
    </source>
</evidence>
<dbReference type="CDD" id="cd12658">
    <property type="entry name" value="RRM1_MYEF2"/>
    <property type="match status" value="1"/>
</dbReference>
<feature type="domain" description="RRM" evidence="18">
    <location>
        <begin position="489"/>
        <end position="565"/>
    </location>
</feature>
<keyword evidence="4" id="KW-0597">Phosphoprotein</keyword>
<dbReference type="PANTHER" id="PTHR23003">
    <property type="entry name" value="RNA RECOGNITION MOTIF RRM DOMAIN CONTAINING PROTEIN"/>
    <property type="match status" value="1"/>
</dbReference>
<keyword evidence="8" id="KW-0832">Ubl conjugation</keyword>
<evidence type="ECO:0000313" key="19">
    <source>
        <dbReference type="EMBL" id="KAJ8252432.1"/>
    </source>
</evidence>
<evidence type="ECO:0000256" key="17">
    <source>
        <dbReference type="SAM" id="MobiDB-lite"/>
    </source>
</evidence>
<dbReference type="Pfam" id="PF00076">
    <property type="entry name" value="RRM_1"/>
    <property type="match status" value="3"/>
</dbReference>
<dbReference type="InterPro" id="IPR050374">
    <property type="entry name" value="RRT5_SRSF_SR"/>
</dbReference>
<dbReference type="OrthoDB" id="610462at2759"/>
<organism evidence="19 20">
    <name type="scientific">Conger conger</name>
    <name type="common">Conger eel</name>
    <name type="synonym">Muraena conger</name>
    <dbReference type="NCBI Taxonomy" id="82655"/>
    <lineage>
        <taxon>Eukaryota</taxon>
        <taxon>Metazoa</taxon>
        <taxon>Chordata</taxon>
        <taxon>Craniata</taxon>
        <taxon>Vertebrata</taxon>
        <taxon>Euteleostomi</taxon>
        <taxon>Actinopterygii</taxon>
        <taxon>Neopterygii</taxon>
        <taxon>Teleostei</taxon>
        <taxon>Anguilliformes</taxon>
        <taxon>Congridae</taxon>
        <taxon>Conger</taxon>
    </lineage>
</organism>
<dbReference type="FunFam" id="3.30.70.330:FF:000033">
    <property type="entry name" value="heterogeneous nuclear ribonucleoprotein M isoform X1"/>
    <property type="match status" value="1"/>
</dbReference>
<dbReference type="InterPro" id="IPR000504">
    <property type="entry name" value="RRM_dom"/>
</dbReference>
<dbReference type="PROSITE" id="PS50102">
    <property type="entry name" value="RRM"/>
    <property type="match status" value="3"/>
</dbReference>
<dbReference type="EMBL" id="JAFJMO010000017">
    <property type="protein sequence ID" value="KAJ8252432.1"/>
    <property type="molecule type" value="Genomic_DNA"/>
</dbReference>
<dbReference type="FunFam" id="3.30.70.330:FF:000034">
    <property type="entry name" value="heterogeneous nuclear ribonucleoprotein M isoform X1"/>
    <property type="match status" value="1"/>
</dbReference>
<dbReference type="GO" id="GO:0008380">
    <property type="term" value="P:RNA splicing"/>
    <property type="evidence" value="ECO:0007669"/>
    <property type="project" value="UniProtKB-KW"/>
</dbReference>
<keyword evidence="7" id="KW-0677">Repeat</keyword>
<evidence type="ECO:0000256" key="11">
    <source>
        <dbReference type="ARBA" id="ARBA00023187"/>
    </source>
</evidence>
<keyword evidence="3" id="KW-1017">Isopeptide bond</keyword>
<evidence type="ECO:0000256" key="3">
    <source>
        <dbReference type="ARBA" id="ARBA00022499"/>
    </source>
</evidence>
<evidence type="ECO:0000256" key="6">
    <source>
        <dbReference type="ARBA" id="ARBA00022728"/>
    </source>
</evidence>
<feature type="region of interest" description="Disordered" evidence="17">
    <location>
        <begin position="1"/>
        <end position="59"/>
    </location>
</feature>
<keyword evidence="12" id="KW-0539">Nucleus</keyword>
<keyword evidence="2" id="KW-0488">Methylation</keyword>
<feature type="compositionally biased region" description="Polar residues" evidence="17">
    <location>
        <begin position="35"/>
        <end position="45"/>
    </location>
</feature>
<evidence type="ECO:0000256" key="1">
    <source>
        <dbReference type="ARBA" id="ARBA00004123"/>
    </source>
</evidence>